<evidence type="ECO:0000313" key="3">
    <source>
        <dbReference type="Proteomes" id="UP001473302"/>
    </source>
</evidence>
<reference evidence="2 3" key="1">
    <citation type="submission" date="2024-04" db="EMBL/GenBank/DDBJ databases">
        <title>genome sequences of Mucor flavus KT1a and Helicostylum pulchrum KT1b strains isolated from the surface of a dry-aged beef.</title>
        <authorList>
            <person name="Toyotome T."/>
            <person name="Hosono M."/>
            <person name="Torimaru M."/>
            <person name="Fukuda K."/>
            <person name="Mikami N."/>
        </authorList>
    </citation>
    <scope>NUCLEOTIDE SEQUENCE [LARGE SCALE GENOMIC DNA]</scope>
    <source>
        <strain evidence="2 3">KT1a</strain>
    </source>
</reference>
<evidence type="ECO:0000313" key="2">
    <source>
        <dbReference type="EMBL" id="GAA5807722.1"/>
    </source>
</evidence>
<sequence length="101" mass="11550">MQGTVHNMKHISMIESIEAMIIEYSRTPSSTVRNIKNERKNSTIAKTTNIDEYISAVLSYPDSEDEDEPEYDEPVDEREDEQEGSEQEGSEQEGGDVYDEE</sequence>
<comment type="caution">
    <text evidence="2">The sequence shown here is derived from an EMBL/GenBank/DDBJ whole genome shotgun (WGS) entry which is preliminary data.</text>
</comment>
<dbReference type="EMBL" id="BAABUK010000002">
    <property type="protein sequence ID" value="GAA5807722.1"/>
    <property type="molecule type" value="Genomic_DNA"/>
</dbReference>
<gene>
    <name evidence="2" type="ORF">MFLAVUS_001096</name>
</gene>
<keyword evidence="3" id="KW-1185">Reference proteome</keyword>
<feature type="region of interest" description="Disordered" evidence="1">
    <location>
        <begin position="59"/>
        <end position="101"/>
    </location>
</feature>
<organism evidence="2 3">
    <name type="scientific">Mucor flavus</name>
    <dbReference type="NCBI Taxonomy" id="439312"/>
    <lineage>
        <taxon>Eukaryota</taxon>
        <taxon>Fungi</taxon>
        <taxon>Fungi incertae sedis</taxon>
        <taxon>Mucoromycota</taxon>
        <taxon>Mucoromycotina</taxon>
        <taxon>Mucoromycetes</taxon>
        <taxon>Mucorales</taxon>
        <taxon>Mucorineae</taxon>
        <taxon>Mucoraceae</taxon>
        <taxon>Mucor</taxon>
    </lineage>
</organism>
<dbReference type="Proteomes" id="UP001473302">
    <property type="component" value="Unassembled WGS sequence"/>
</dbReference>
<proteinExistence type="predicted"/>
<name>A0ABP9YLK9_9FUNG</name>
<feature type="compositionally biased region" description="Acidic residues" evidence="1">
    <location>
        <begin position="62"/>
        <end position="101"/>
    </location>
</feature>
<accession>A0ABP9YLK9</accession>
<protein>
    <submittedName>
        <fullName evidence="2">Uncharacterized protein</fullName>
    </submittedName>
</protein>
<evidence type="ECO:0000256" key="1">
    <source>
        <dbReference type="SAM" id="MobiDB-lite"/>
    </source>
</evidence>